<organism evidence="1 2">
    <name type="scientific">Mycena rosella</name>
    <name type="common">Pink bonnet</name>
    <name type="synonym">Agaricus rosellus</name>
    <dbReference type="NCBI Taxonomy" id="1033263"/>
    <lineage>
        <taxon>Eukaryota</taxon>
        <taxon>Fungi</taxon>
        <taxon>Dikarya</taxon>
        <taxon>Basidiomycota</taxon>
        <taxon>Agaricomycotina</taxon>
        <taxon>Agaricomycetes</taxon>
        <taxon>Agaricomycetidae</taxon>
        <taxon>Agaricales</taxon>
        <taxon>Marasmiineae</taxon>
        <taxon>Mycenaceae</taxon>
        <taxon>Mycena</taxon>
    </lineage>
</organism>
<reference evidence="1" key="1">
    <citation type="submission" date="2023-03" db="EMBL/GenBank/DDBJ databases">
        <title>Massive genome expansion in bonnet fungi (Mycena s.s.) driven by repeated elements and novel gene families across ecological guilds.</title>
        <authorList>
            <consortium name="Lawrence Berkeley National Laboratory"/>
            <person name="Harder C.B."/>
            <person name="Miyauchi S."/>
            <person name="Viragh M."/>
            <person name="Kuo A."/>
            <person name="Thoen E."/>
            <person name="Andreopoulos B."/>
            <person name="Lu D."/>
            <person name="Skrede I."/>
            <person name="Drula E."/>
            <person name="Henrissat B."/>
            <person name="Morin E."/>
            <person name="Kohler A."/>
            <person name="Barry K."/>
            <person name="LaButti K."/>
            <person name="Morin E."/>
            <person name="Salamov A."/>
            <person name="Lipzen A."/>
            <person name="Mereny Z."/>
            <person name="Hegedus B."/>
            <person name="Baldrian P."/>
            <person name="Stursova M."/>
            <person name="Weitz H."/>
            <person name="Taylor A."/>
            <person name="Grigoriev I.V."/>
            <person name="Nagy L.G."/>
            <person name="Martin F."/>
            <person name="Kauserud H."/>
        </authorList>
    </citation>
    <scope>NUCLEOTIDE SEQUENCE</scope>
    <source>
        <strain evidence="1">CBHHK067</strain>
    </source>
</reference>
<protein>
    <submittedName>
        <fullName evidence="1">Uncharacterized protein</fullName>
    </submittedName>
</protein>
<dbReference type="AlphaFoldDB" id="A0AAD7DJV8"/>
<evidence type="ECO:0000313" key="2">
    <source>
        <dbReference type="Proteomes" id="UP001221757"/>
    </source>
</evidence>
<dbReference type="EMBL" id="JARKIE010000059">
    <property type="protein sequence ID" value="KAJ7691296.1"/>
    <property type="molecule type" value="Genomic_DNA"/>
</dbReference>
<name>A0AAD7DJV8_MYCRO</name>
<sequence length="86" mass="9237">MVEAAAAAAISSLRWPSIASTTVSAPRPVHSVSSCPDCPVPCAAEARFYISRPYDPLAHRAADTLRVRARPARCTPRRPAPAKIDR</sequence>
<dbReference type="Proteomes" id="UP001221757">
    <property type="component" value="Unassembled WGS sequence"/>
</dbReference>
<accession>A0AAD7DJV8</accession>
<evidence type="ECO:0000313" key="1">
    <source>
        <dbReference type="EMBL" id="KAJ7691296.1"/>
    </source>
</evidence>
<comment type="caution">
    <text evidence="1">The sequence shown here is derived from an EMBL/GenBank/DDBJ whole genome shotgun (WGS) entry which is preliminary data.</text>
</comment>
<gene>
    <name evidence="1" type="ORF">B0H17DRAFT_1201152</name>
</gene>
<proteinExistence type="predicted"/>
<keyword evidence="2" id="KW-1185">Reference proteome</keyword>